<evidence type="ECO:0000313" key="2">
    <source>
        <dbReference type="Proteomes" id="UP001548713"/>
    </source>
</evidence>
<proteinExistence type="predicted"/>
<name>A0ABV2D3N2_9SPHN</name>
<accession>A0ABV2D3N2</accession>
<reference evidence="1 2" key="1">
    <citation type="submission" date="2024-07" db="EMBL/GenBank/DDBJ databases">
        <title>Novosphingobium kalidii RD2P27.</title>
        <authorList>
            <person name="Sun J.-Q."/>
        </authorList>
    </citation>
    <scope>NUCLEOTIDE SEQUENCE [LARGE SCALE GENOMIC DNA]</scope>
    <source>
        <strain evidence="1 2">RD2P27</strain>
    </source>
</reference>
<dbReference type="RefSeq" id="WP_353984960.1">
    <property type="nucleotide sequence ID" value="NZ_JBEWLY010000022.1"/>
</dbReference>
<keyword evidence="2" id="KW-1185">Reference proteome</keyword>
<protein>
    <submittedName>
        <fullName evidence="1">Antitoxin</fullName>
    </submittedName>
</protein>
<dbReference type="Proteomes" id="UP001548713">
    <property type="component" value="Unassembled WGS sequence"/>
</dbReference>
<sequence length="57" mass="6532">MNAERALYEDPDALDLSRKRALADIKAGRVVPHEAVRDWLKTWGTADEKPMPAEWLK</sequence>
<dbReference type="EMBL" id="JBEWLY010000022">
    <property type="protein sequence ID" value="MET1756468.1"/>
    <property type="molecule type" value="Genomic_DNA"/>
</dbReference>
<comment type="caution">
    <text evidence="1">The sequence shown here is derived from an EMBL/GenBank/DDBJ whole genome shotgun (WGS) entry which is preliminary data.</text>
</comment>
<organism evidence="1 2">
    <name type="scientific">Novosphingobium kalidii</name>
    <dbReference type="NCBI Taxonomy" id="3230299"/>
    <lineage>
        <taxon>Bacteria</taxon>
        <taxon>Pseudomonadati</taxon>
        <taxon>Pseudomonadota</taxon>
        <taxon>Alphaproteobacteria</taxon>
        <taxon>Sphingomonadales</taxon>
        <taxon>Sphingomonadaceae</taxon>
        <taxon>Novosphingobium</taxon>
    </lineage>
</organism>
<evidence type="ECO:0000313" key="1">
    <source>
        <dbReference type="EMBL" id="MET1756468.1"/>
    </source>
</evidence>
<gene>
    <name evidence="1" type="ORF">ABVV53_13575</name>
</gene>